<accession>X1L8V0</accession>
<sequence>MESFEVKSDAEGFGLGVTSMFQRESWVIGYLRDNAPEINYGTFLMPKGPRGWGTVGNMLGICVPKSSAHKKEAWAFAKWLVNDENMIRMFGESGWQPYRANVDYSRLYKEAPAIKGFVDALGTPGHEVIDYELISPVFEIHSRLAEQLMIGFKKPELRDPKKLAAAIHDMAKETNRILDDYDLLAK</sequence>
<proteinExistence type="predicted"/>
<organism evidence="1">
    <name type="scientific">marine sediment metagenome</name>
    <dbReference type="NCBI Taxonomy" id="412755"/>
    <lineage>
        <taxon>unclassified sequences</taxon>
        <taxon>metagenomes</taxon>
        <taxon>ecological metagenomes</taxon>
    </lineage>
</organism>
<dbReference type="Pfam" id="PF13416">
    <property type="entry name" value="SBP_bac_8"/>
    <property type="match status" value="1"/>
</dbReference>
<dbReference type="SUPFAM" id="SSF53850">
    <property type="entry name" value="Periplasmic binding protein-like II"/>
    <property type="match status" value="1"/>
</dbReference>
<protein>
    <recommendedName>
        <fullName evidence="2">Extracellular solute-binding protein</fullName>
    </recommendedName>
</protein>
<dbReference type="InterPro" id="IPR006059">
    <property type="entry name" value="SBP"/>
</dbReference>
<comment type="caution">
    <text evidence="1">The sequence shown here is derived from an EMBL/GenBank/DDBJ whole genome shotgun (WGS) entry which is preliminary data.</text>
</comment>
<gene>
    <name evidence="1" type="ORF">S06H3_09352</name>
</gene>
<dbReference type="AlphaFoldDB" id="X1L8V0"/>
<evidence type="ECO:0008006" key="2">
    <source>
        <dbReference type="Google" id="ProtNLM"/>
    </source>
</evidence>
<reference evidence="1" key="1">
    <citation type="journal article" date="2014" name="Front. Microbiol.">
        <title>High frequency of phylogenetically diverse reductive dehalogenase-homologous genes in deep subseafloor sedimentary metagenomes.</title>
        <authorList>
            <person name="Kawai M."/>
            <person name="Futagami T."/>
            <person name="Toyoda A."/>
            <person name="Takaki Y."/>
            <person name="Nishi S."/>
            <person name="Hori S."/>
            <person name="Arai W."/>
            <person name="Tsubouchi T."/>
            <person name="Morono Y."/>
            <person name="Uchiyama I."/>
            <person name="Ito T."/>
            <person name="Fujiyama A."/>
            <person name="Inagaki F."/>
            <person name="Takami H."/>
        </authorList>
    </citation>
    <scope>NUCLEOTIDE SEQUENCE</scope>
    <source>
        <strain evidence="1">Expedition CK06-06</strain>
    </source>
</reference>
<dbReference type="EMBL" id="BARV01004102">
    <property type="protein sequence ID" value="GAI15453.1"/>
    <property type="molecule type" value="Genomic_DNA"/>
</dbReference>
<dbReference type="Gene3D" id="3.40.190.10">
    <property type="entry name" value="Periplasmic binding protein-like II"/>
    <property type="match status" value="1"/>
</dbReference>
<evidence type="ECO:0000313" key="1">
    <source>
        <dbReference type="EMBL" id="GAI15453.1"/>
    </source>
</evidence>
<name>X1L8V0_9ZZZZ</name>